<sequence length="209" mass="21987">MIEHVFVFIGTTVLMLVVPGPDFVLVTRNAVAGDRTRGYRTMVGICAGLALLTMITASGLAAVIAASTTMLTILRMVGGIYLLALGGFVLLSLWRRRQRPPATAPPPPRRANSPFLQGFLNNVLNPKALLFYLTFMPQFLLASGPPVFVQTLFMGMLVVGCAATWWTLYVTALGSIHTTLARGSVRTAVDAGAGTALGALGAVALVGGL</sequence>
<evidence type="ECO:0000256" key="2">
    <source>
        <dbReference type="ARBA" id="ARBA00022475"/>
    </source>
</evidence>
<evidence type="ECO:0000313" key="8">
    <source>
        <dbReference type="Proteomes" id="UP000198716"/>
    </source>
</evidence>
<protein>
    <submittedName>
        <fullName evidence="7">Threonine/homoserine/homoserine lactone efflux protein</fullName>
    </submittedName>
</protein>
<evidence type="ECO:0000313" key="7">
    <source>
        <dbReference type="EMBL" id="SFD85067.1"/>
    </source>
</evidence>
<evidence type="ECO:0000256" key="3">
    <source>
        <dbReference type="ARBA" id="ARBA00022692"/>
    </source>
</evidence>
<keyword evidence="8" id="KW-1185">Reference proteome</keyword>
<dbReference type="InterPro" id="IPR001123">
    <property type="entry name" value="LeuE-type"/>
</dbReference>
<reference evidence="8" key="1">
    <citation type="submission" date="2016-10" db="EMBL/GenBank/DDBJ databases">
        <authorList>
            <person name="Varghese N."/>
            <person name="Submissions S."/>
        </authorList>
    </citation>
    <scope>NUCLEOTIDE SEQUENCE [LARGE SCALE GENOMIC DNA]</scope>
    <source>
        <strain evidence="8">DSM 45004</strain>
    </source>
</reference>
<evidence type="ECO:0000256" key="6">
    <source>
        <dbReference type="SAM" id="Phobius"/>
    </source>
</evidence>
<feature type="transmembrane region" description="Helical" evidence="6">
    <location>
        <begin position="115"/>
        <end position="135"/>
    </location>
</feature>
<keyword evidence="2" id="KW-1003">Cell membrane</keyword>
<evidence type="ECO:0000256" key="4">
    <source>
        <dbReference type="ARBA" id="ARBA00022989"/>
    </source>
</evidence>
<dbReference type="Proteomes" id="UP000198716">
    <property type="component" value="Unassembled WGS sequence"/>
</dbReference>
<accession>A0A1I1VPW2</accession>
<organism evidence="7 8">
    <name type="scientific">Actinopolyspora alba</name>
    <dbReference type="NCBI Taxonomy" id="673379"/>
    <lineage>
        <taxon>Bacteria</taxon>
        <taxon>Bacillati</taxon>
        <taxon>Actinomycetota</taxon>
        <taxon>Actinomycetes</taxon>
        <taxon>Actinopolysporales</taxon>
        <taxon>Actinopolysporaceae</taxon>
        <taxon>Actinopolyspora</taxon>
        <taxon>Actinopolyspora alba group</taxon>
    </lineage>
</organism>
<dbReference type="PANTHER" id="PTHR30086:SF20">
    <property type="entry name" value="ARGININE EXPORTER PROTEIN ARGO-RELATED"/>
    <property type="match status" value="1"/>
</dbReference>
<dbReference type="GO" id="GO:0015171">
    <property type="term" value="F:amino acid transmembrane transporter activity"/>
    <property type="evidence" value="ECO:0007669"/>
    <property type="project" value="TreeGrafter"/>
</dbReference>
<proteinExistence type="predicted"/>
<feature type="transmembrane region" description="Helical" evidence="6">
    <location>
        <begin position="147"/>
        <end position="168"/>
    </location>
</feature>
<evidence type="ECO:0000256" key="1">
    <source>
        <dbReference type="ARBA" id="ARBA00004651"/>
    </source>
</evidence>
<name>A0A1I1VPW2_9ACTN</name>
<dbReference type="GO" id="GO:0005886">
    <property type="term" value="C:plasma membrane"/>
    <property type="evidence" value="ECO:0007669"/>
    <property type="project" value="UniProtKB-SubCell"/>
</dbReference>
<dbReference type="PANTHER" id="PTHR30086">
    <property type="entry name" value="ARGININE EXPORTER PROTEIN ARGO"/>
    <property type="match status" value="1"/>
</dbReference>
<gene>
    <name evidence="7" type="ORF">SAMN04487819_10481</name>
</gene>
<feature type="transmembrane region" description="Helical" evidence="6">
    <location>
        <begin position="188"/>
        <end position="207"/>
    </location>
</feature>
<feature type="transmembrane region" description="Helical" evidence="6">
    <location>
        <begin position="72"/>
        <end position="94"/>
    </location>
</feature>
<dbReference type="AlphaFoldDB" id="A0A1I1VPW2"/>
<dbReference type="Pfam" id="PF01810">
    <property type="entry name" value="LysE"/>
    <property type="match status" value="1"/>
</dbReference>
<dbReference type="RefSeq" id="WP_175496716.1">
    <property type="nucleotide sequence ID" value="NZ_FOMZ01000004.1"/>
</dbReference>
<feature type="transmembrane region" description="Helical" evidence="6">
    <location>
        <begin position="6"/>
        <end position="27"/>
    </location>
</feature>
<feature type="transmembrane region" description="Helical" evidence="6">
    <location>
        <begin position="39"/>
        <end position="66"/>
    </location>
</feature>
<keyword evidence="5 6" id="KW-0472">Membrane</keyword>
<comment type="subcellular location">
    <subcellularLocation>
        <location evidence="1">Cell membrane</location>
        <topology evidence="1">Multi-pass membrane protein</topology>
    </subcellularLocation>
</comment>
<dbReference type="PIRSF" id="PIRSF006324">
    <property type="entry name" value="LeuE"/>
    <property type="match status" value="1"/>
</dbReference>
<keyword evidence="3 6" id="KW-0812">Transmembrane</keyword>
<dbReference type="EMBL" id="FOMZ01000004">
    <property type="protein sequence ID" value="SFD85067.1"/>
    <property type="molecule type" value="Genomic_DNA"/>
</dbReference>
<evidence type="ECO:0000256" key="5">
    <source>
        <dbReference type="ARBA" id="ARBA00023136"/>
    </source>
</evidence>
<keyword evidence="4 6" id="KW-1133">Transmembrane helix</keyword>